<dbReference type="InterPro" id="IPR000719">
    <property type="entry name" value="Prot_kinase_dom"/>
</dbReference>
<dbReference type="Gene3D" id="3.40.50.300">
    <property type="entry name" value="P-loop containing nucleotide triphosphate hydrolases"/>
    <property type="match status" value="1"/>
</dbReference>
<dbReference type="SUPFAM" id="SSF56112">
    <property type="entry name" value="Protein kinase-like (PK-like)"/>
    <property type="match status" value="1"/>
</dbReference>
<dbReference type="Gene3D" id="3.60.40.10">
    <property type="entry name" value="PPM-type phosphatase domain"/>
    <property type="match status" value="1"/>
</dbReference>
<keyword evidence="4" id="KW-1185">Reference proteome</keyword>
<dbReference type="PROSITE" id="PS50011">
    <property type="entry name" value="PROTEIN_KINASE_DOM"/>
    <property type="match status" value="1"/>
</dbReference>
<dbReference type="SMART" id="SM00065">
    <property type="entry name" value="GAF"/>
    <property type="match status" value="1"/>
</dbReference>
<dbReference type="InterPro" id="IPR027417">
    <property type="entry name" value="P-loop_NTPase"/>
</dbReference>
<dbReference type="InterPro" id="IPR041664">
    <property type="entry name" value="AAA_16"/>
</dbReference>
<dbReference type="SMART" id="SM00331">
    <property type="entry name" value="PP2C_SIG"/>
    <property type="match status" value="1"/>
</dbReference>
<dbReference type="EMBL" id="JAMXFA010000014">
    <property type="protein sequence ID" value="MCT7978423.1"/>
    <property type="molecule type" value="Genomic_DNA"/>
</dbReference>
<dbReference type="Proteomes" id="UP001525961">
    <property type="component" value="Unassembled WGS sequence"/>
</dbReference>
<evidence type="ECO:0000259" key="2">
    <source>
        <dbReference type="PROSITE" id="PS50011"/>
    </source>
</evidence>
<sequence length="1778" mass="199129">MLTLAGVTIQTQIYQSANSIVYRGIWDADSLPIILKVLKENYPTPQELARYRTEYQITQSLNVPGVIKVYDLQKYQNTLVMFVEDFGGESLKHWLSERTFNLEEFLHLAIAIAEGLGHIHEANIIHKDINPSNIVFNPTTGQVKIIDFGISTQLTRENTTLKNPNILEGTLPYLSPQQTGRMNRCIDYRSDFYSLGVTFYELLTHRLPFETTDPLELVHCHIAKQPVPPADLDTNIPTVLSEIILKLMAKTAEDRYQNAYGLKADLEECLRQHNANSILNFPLGRYDISDKFHLPQKLYGREAEIQCLLSAFAESSIQSQLMLIAGYSGIGKSALVQELYKPITEKRGYFIAGKFDQYQRDIPYSGLVNAFQGLVKQLLTESEAQLNQWRENLLAAVGVNGRVIIEVIPEIELIIGQQPEVPELGPNESQNRFNLVFQNFIKVFTEPQHPLALFIDDLQWADGASLKLMQLLMAGRSPGLFLIGAYRDNEVSAAHPLMLTLDEIATTGAIVRHIFLTPLNLKTIAQLIADTLNADIQMVTPLAELVQAKTGGNAFFMNEFLKSLYTEGLLEFDVKTLSWQWNLEQIQSQDFTDNVVELMVGKIQKLPAPTQELLKIAACIGNEFDLKTLEVIIHQNSAQIINTLSPAVAENLLNPLCNMGDVALVVAEAEFLFVGLGGKWVQSLPYKFVHDRVQQAAYFLIEDSQKSDFHQKIGQIMLENTPEDKREEKIFDIVNQLNLGRGLIAQNSAHPELAQLNLIAGKKAKLSTAYQPAWKYLQMGIELLPPNSWQEHYPLTLSLYEESAEVTYLNADFALIDQFVTTVLSQAHTVLDKVKVYEVKIQAYNGQGLLEDAIAIGLEVLNLLGIKLPKQASQLDVLWGLLGTKLTIGTREIASLIDFPTMTDPSSQAAMRILAKIASAAYVSTPLLLPLIVFKQVNLSLKWGNTSESAYAYSFYGLILCSISEDFQGGFQFGQLAIQLLYKLNAREVEARTLFIIYHFIQHWIKPVKEVLNPLRQAYAVGLETGDLEFATYSALQYCAYGFLSGSELVQLESEMVTYIQVMEQMGQERNRLAQSLFHQSVLNLLNEGENPCALSGPSFDEQVMLSVMQSRNDKSALSDFFVIKLFLAYLFREAEDAVAYAKLSEQYLDGMTGSLFVAHFYFYDSLAHLLEANDASPTQQKVIIRKVSRNQKKIKKWMHHAPQNNSHKYWLVEAELCRVQGKDAKAMEYYDQAINLAQENEYLHEAAIAYELAGKFYLSRRKELTAKGYIQEARYAYQIWGATAKVKDLEKRYSQFFTAGERGNTTRQPNPAITNTGSNHNLDIATVMKASQAISGEVLLEKLLSSLMNILIENAGAQRGYLILSIQSQLLIEAAGGIEDERVTVLQSIPVANCQTLSESIVNYVARTQETVVLNDATRSGNFTSDSYIQQAQPKSILCVPLIDRGKLVSIVYLENNSTTGAFTPERVEVLQLLSRQVAISIENARLYQTLEEKVKDRTAQLANANAEITMLNERLKAENIRMGAELEVTQRLQKMLLPNQEELDAIAGLDIAGFMEPAEEVGGDYYDVLKSGDSPDGDSSASRIKIALGDVTGHGLQSGVVMMMAQTAVRTLLEGDFTDPVQFLEVINRTIYKNVQRMNSDKNMTLMLLDYCAGKLTLSGQHEEAIVVRSDGTVECIDTVDLGFPIGLIDEISDFVRTTEIHLNSGDVVVLYTDGITEAVNSNLVQYGLEPIIESIRHHLQGNAREICQGVIEDVRRHIGKQKIYDDLTLIVLKQK</sequence>
<dbReference type="CDD" id="cd14014">
    <property type="entry name" value="STKc_PknB_like"/>
    <property type="match status" value="1"/>
</dbReference>
<dbReference type="Gene3D" id="1.10.510.10">
    <property type="entry name" value="Transferase(Phosphotransferase) domain 1"/>
    <property type="match status" value="1"/>
</dbReference>
<dbReference type="PANTHER" id="PTHR43642">
    <property type="entry name" value="HYBRID SIGNAL TRANSDUCTION HISTIDINE KINASE G"/>
    <property type="match status" value="1"/>
</dbReference>
<feature type="domain" description="Protein kinase" evidence="2">
    <location>
        <begin position="7"/>
        <end position="270"/>
    </location>
</feature>
<dbReference type="SUPFAM" id="SSF48452">
    <property type="entry name" value="TPR-like"/>
    <property type="match status" value="1"/>
</dbReference>
<keyword evidence="1" id="KW-0175">Coiled coil</keyword>
<dbReference type="SUPFAM" id="SSF55781">
    <property type="entry name" value="GAF domain-like"/>
    <property type="match status" value="1"/>
</dbReference>
<dbReference type="Pfam" id="PF01590">
    <property type="entry name" value="GAF"/>
    <property type="match status" value="1"/>
</dbReference>
<dbReference type="InterPro" id="IPR036457">
    <property type="entry name" value="PPM-type-like_dom_sf"/>
</dbReference>
<dbReference type="Gene3D" id="3.30.450.40">
    <property type="match status" value="1"/>
</dbReference>
<dbReference type="RefSeq" id="WP_261235585.1">
    <property type="nucleotide sequence ID" value="NZ_JAMXFA010000014.1"/>
</dbReference>
<proteinExistence type="predicted"/>
<dbReference type="PANTHER" id="PTHR43642:SF1">
    <property type="entry name" value="HYBRID SIGNAL TRANSDUCTION HISTIDINE KINASE G"/>
    <property type="match status" value="1"/>
</dbReference>
<dbReference type="Pfam" id="PF13191">
    <property type="entry name" value="AAA_16"/>
    <property type="match status" value="1"/>
</dbReference>
<evidence type="ECO:0000313" key="3">
    <source>
        <dbReference type="EMBL" id="MCT7978423.1"/>
    </source>
</evidence>
<dbReference type="InterPro" id="IPR001932">
    <property type="entry name" value="PPM-type_phosphatase-like_dom"/>
</dbReference>
<evidence type="ECO:0000256" key="1">
    <source>
        <dbReference type="SAM" id="Coils"/>
    </source>
</evidence>
<organism evidence="3 4">
    <name type="scientific">Laspinema olomoucense D3b</name>
    <dbReference type="NCBI Taxonomy" id="2953688"/>
    <lineage>
        <taxon>Bacteria</taxon>
        <taxon>Bacillati</taxon>
        <taxon>Cyanobacteriota</taxon>
        <taxon>Cyanophyceae</taxon>
        <taxon>Oscillatoriophycideae</taxon>
        <taxon>Oscillatoriales</taxon>
        <taxon>Laspinemataceae</taxon>
        <taxon>Laspinema</taxon>
        <taxon>Laspinema olomoucense</taxon>
    </lineage>
</organism>
<dbReference type="SUPFAM" id="SSF52540">
    <property type="entry name" value="P-loop containing nucleoside triphosphate hydrolases"/>
    <property type="match status" value="1"/>
</dbReference>
<reference evidence="3 4" key="1">
    <citation type="journal article" date="2022" name="Front. Microbiol.">
        <title>High genomic differentiation and limited gene flow indicate recent cryptic speciation within the genus Laspinema (cyanobacteria).</title>
        <authorList>
            <person name="Stanojkovic A."/>
            <person name="Skoupy S."/>
            <person name="Skaloud P."/>
            <person name="Dvorak P."/>
        </authorList>
    </citation>
    <scope>NUCLEOTIDE SEQUENCE [LARGE SCALE GENOMIC DNA]</scope>
    <source>
        <strain evidence="3 4">D3b</strain>
    </source>
</reference>
<comment type="caution">
    <text evidence="3">The sequence shown here is derived from an EMBL/GenBank/DDBJ whole genome shotgun (WGS) entry which is preliminary data.</text>
</comment>
<dbReference type="Pfam" id="PF00069">
    <property type="entry name" value="Pkinase"/>
    <property type="match status" value="1"/>
</dbReference>
<dbReference type="SUPFAM" id="SSF81606">
    <property type="entry name" value="PP2C-like"/>
    <property type="match status" value="1"/>
</dbReference>
<gene>
    <name evidence="3" type="ORF">NG792_11960</name>
</gene>
<dbReference type="InterPro" id="IPR053159">
    <property type="entry name" value="Hybrid_Histidine_Kinase"/>
</dbReference>
<dbReference type="InterPro" id="IPR003018">
    <property type="entry name" value="GAF"/>
</dbReference>
<dbReference type="InterPro" id="IPR011009">
    <property type="entry name" value="Kinase-like_dom_sf"/>
</dbReference>
<protein>
    <submittedName>
        <fullName evidence="3">AAA family ATPase</fullName>
    </submittedName>
</protein>
<accession>A0ABT2N6W2</accession>
<name>A0ABT2N6W2_9CYAN</name>
<feature type="coiled-coil region" evidence="1">
    <location>
        <begin position="1489"/>
        <end position="1523"/>
    </location>
</feature>
<dbReference type="InterPro" id="IPR029016">
    <property type="entry name" value="GAF-like_dom_sf"/>
</dbReference>
<dbReference type="Pfam" id="PF07228">
    <property type="entry name" value="SpoIIE"/>
    <property type="match status" value="1"/>
</dbReference>
<evidence type="ECO:0000313" key="4">
    <source>
        <dbReference type="Proteomes" id="UP001525961"/>
    </source>
</evidence>
<dbReference type="InterPro" id="IPR011990">
    <property type="entry name" value="TPR-like_helical_dom_sf"/>
</dbReference>